<protein>
    <recommendedName>
        <fullName evidence="1">Queuosine 5'-phosphate N-glycosylase/hydrolase</fullName>
        <ecNumber evidence="1">3.2.2.-</ecNumber>
    </recommendedName>
    <alternativeName>
        <fullName evidence="1">Queuosine-nucleotide N-glycosylase/hydrolase</fullName>
    </alternativeName>
</protein>
<dbReference type="PANTHER" id="PTHR21314:SF1">
    <property type="entry name" value="QUEUOSINE SALVAGE PROTEIN"/>
    <property type="match status" value="1"/>
</dbReference>
<dbReference type="InterPro" id="IPR019438">
    <property type="entry name" value="Q_salvage"/>
</dbReference>
<evidence type="ECO:0000313" key="2">
    <source>
        <dbReference type="EMBL" id="KAL0580322.1"/>
    </source>
</evidence>
<comment type="similarity">
    <text evidence="1">Belongs to the QNG1 protein family.</text>
</comment>
<organism evidence="2 3">
    <name type="scientific">Marasmius crinis-equi</name>
    <dbReference type="NCBI Taxonomy" id="585013"/>
    <lineage>
        <taxon>Eukaryota</taxon>
        <taxon>Fungi</taxon>
        <taxon>Dikarya</taxon>
        <taxon>Basidiomycota</taxon>
        <taxon>Agaricomycotina</taxon>
        <taxon>Agaricomycetes</taxon>
        <taxon>Agaricomycetidae</taxon>
        <taxon>Agaricales</taxon>
        <taxon>Marasmiineae</taxon>
        <taxon>Marasmiaceae</taxon>
        <taxon>Marasmius</taxon>
    </lineage>
</organism>
<comment type="caution">
    <text evidence="2">The sequence shown here is derived from an EMBL/GenBank/DDBJ whole genome shotgun (WGS) entry which is preliminary data.</text>
</comment>
<dbReference type="PANTHER" id="PTHR21314">
    <property type="entry name" value="QUEUOSINE 5'-PHOSPHATE N-GLYCOSYLASE_HYDROLASE-RELATED"/>
    <property type="match status" value="1"/>
</dbReference>
<comment type="catalytic activity">
    <reaction evidence="1">
        <text>queuosine 5'-phosphate + H2O = queuine + D-ribose 5-phosphate</text>
        <dbReference type="Rhea" id="RHEA:75387"/>
        <dbReference type="ChEBI" id="CHEBI:15377"/>
        <dbReference type="ChEBI" id="CHEBI:17433"/>
        <dbReference type="ChEBI" id="CHEBI:78346"/>
        <dbReference type="ChEBI" id="CHEBI:194371"/>
    </reaction>
    <physiologicalReaction direction="left-to-right" evidence="1">
        <dbReference type="Rhea" id="RHEA:75388"/>
    </physiologicalReaction>
</comment>
<keyword evidence="1" id="KW-0378">Hydrolase</keyword>
<accession>A0ABR3FXP9</accession>
<dbReference type="EMBL" id="JBAHYK010000033">
    <property type="protein sequence ID" value="KAL0580322.1"/>
    <property type="molecule type" value="Genomic_DNA"/>
</dbReference>
<keyword evidence="3" id="KW-1185">Reference proteome</keyword>
<name>A0ABR3FXP9_9AGAR</name>
<dbReference type="Proteomes" id="UP001465976">
    <property type="component" value="Unassembled WGS sequence"/>
</dbReference>
<reference evidence="2 3" key="1">
    <citation type="submission" date="2024-02" db="EMBL/GenBank/DDBJ databases">
        <title>A draft genome for the cacao thread blight pathogen Marasmius crinis-equi.</title>
        <authorList>
            <person name="Cohen S.P."/>
            <person name="Baruah I.K."/>
            <person name="Amoako-Attah I."/>
            <person name="Bukari Y."/>
            <person name="Meinhardt L.W."/>
            <person name="Bailey B.A."/>
        </authorList>
    </citation>
    <scope>NUCLEOTIDE SEQUENCE [LARGE SCALE GENOMIC DNA]</scope>
    <source>
        <strain evidence="2 3">GH-76</strain>
    </source>
</reference>
<dbReference type="EC" id="3.2.2.-" evidence="1"/>
<gene>
    <name evidence="2" type="ORF">V5O48_001659</name>
</gene>
<sequence>MYVEKPHSTIPGVTVGELGGPLYELVKLITGVLKETGKILLDSGYPDLGTFVAESLKEGARVKANTNTPDADIEVVLEKLVRAFPAFQDMAMVNGQPVYCFKKALFLIHAIKVRFDPGESSTPPFPLPDTSRIPVFSDNVIPSLLIHLGVLDITSAPTLSSLFPGARETYISLLEASSPAEAGGNTSATLKDGPVLSTDQAYILRAAAIDACEIIVENARTIEVDTSLEWIKSITLPDVDGWLWSIAKERKDYRRNLERFVLRDTVFF</sequence>
<dbReference type="Pfam" id="PF10343">
    <property type="entry name" value="Q_salvage"/>
    <property type="match status" value="1"/>
</dbReference>
<evidence type="ECO:0000313" key="3">
    <source>
        <dbReference type="Proteomes" id="UP001465976"/>
    </source>
</evidence>
<proteinExistence type="inferred from homology"/>
<evidence type="ECO:0000256" key="1">
    <source>
        <dbReference type="RuleBase" id="RU365002"/>
    </source>
</evidence>
<comment type="function">
    <text evidence="1">Catalyzes the hydrolysis of queuosine 5'-phosphate, releasing the nucleobase queuine (q). Is required for salvage of queuine from exogenous queuosine (Q) that is imported and then converted to queuosine 5'-phosphate intracellularly.</text>
</comment>